<dbReference type="AlphaFoldDB" id="A0AAQ4EHD8"/>
<organism evidence="1 2">
    <name type="scientific">Amblyomma americanum</name>
    <name type="common">Lone star tick</name>
    <dbReference type="NCBI Taxonomy" id="6943"/>
    <lineage>
        <taxon>Eukaryota</taxon>
        <taxon>Metazoa</taxon>
        <taxon>Ecdysozoa</taxon>
        <taxon>Arthropoda</taxon>
        <taxon>Chelicerata</taxon>
        <taxon>Arachnida</taxon>
        <taxon>Acari</taxon>
        <taxon>Parasitiformes</taxon>
        <taxon>Ixodida</taxon>
        <taxon>Ixodoidea</taxon>
        <taxon>Ixodidae</taxon>
        <taxon>Amblyomminae</taxon>
        <taxon>Amblyomma</taxon>
    </lineage>
</organism>
<evidence type="ECO:0000313" key="2">
    <source>
        <dbReference type="Proteomes" id="UP001321473"/>
    </source>
</evidence>
<dbReference type="Proteomes" id="UP001321473">
    <property type="component" value="Unassembled WGS sequence"/>
</dbReference>
<sequence>MVFTGGVMGGQTKTSPFNERLVSTLRLPPPLFTLSLSRNYAAHTLMGRLFINRRLQWWAGCSNPVARLIPATVGSSSHRDAV</sequence>
<comment type="caution">
    <text evidence="1">The sequence shown here is derived from an EMBL/GenBank/DDBJ whole genome shotgun (WGS) entry which is preliminary data.</text>
</comment>
<protein>
    <submittedName>
        <fullName evidence="1">Uncharacterized protein</fullName>
    </submittedName>
</protein>
<dbReference type="EMBL" id="JARKHS020015850">
    <property type="protein sequence ID" value="KAK8774068.1"/>
    <property type="molecule type" value="Genomic_DNA"/>
</dbReference>
<name>A0AAQ4EHD8_AMBAM</name>
<evidence type="ECO:0000313" key="1">
    <source>
        <dbReference type="EMBL" id="KAK8774068.1"/>
    </source>
</evidence>
<keyword evidence="2" id="KW-1185">Reference proteome</keyword>
<gene>
    <name evidence="1" type="ORF">V5799_011400</name>
</gene>
<reference evidence="1 2" key="1">
    <citation type="journal article" date="2023" name="Arcadia Sci">
        <title>De novo assembly of a long-read Amblyomma americanum tick genome.</title>
        <authorList>
            <person name="Chou S."/>
            <person name="Poskanzer K.E."/>
            <person name="Rollins M."/>
            <person name="Thuy-Boun P.S."/>
        </authorList>
    </citation>
    <scope>NUCLEOTIDE SEQUENCE [LARGE SCALE GENOMIC DNA]</scope>
    <source>
        <strain evidence="1">F_SG_1</strain>
        <tissue evidence="1">Salivary glands</tissue>
    </source>
</reference>
<accession>A0AAQ4EHD8</accession>
<proteinExistence type="predicted"/>